<gene>
    <name evidence="4" type="ORF">WF834_05775</name>
</gene>
<dbReference type="InterPro" id="IPR011006">
    <property type="entry name" value="CheY-like_superfamily"/>
</dbReference>
<dbReference type="GO" id="GO:0000160">
    <property type="term" value="P:phosphorelay signal transduction system"/>
    <property type="evidence" value="ECO:0007669"/>
    <property type="project" value="InterPro"/>
</dbReference>
<dbReference type="EMBL" id="JBBFGL010000004">
    <property type="protein sequence ID" value="MEJ5195692.1"/>
    <property type="molecule type" value="Genomic_DNA"/>
</dbReference>
<comment type="function">
    <text evidence="2">May play the central regulatory role in sporulation. It may be an element of the effector pathway responsible for the activation of sporulation genes in response to nutritional stress. Spo0A may act in concert with spo0H (a sigma factor) to control the expression of some genes that are critical to the sporulation process.</text>
</comment>
<evidence type="ECO:0000256" key="1">
    <source>
        <dbReference type="ARBA" id="ARBA00018672"/>
    </source>
</evidence>
<name>A0AB35Y4Z1_9FIRM</name>
<organism evidence="4 5">
    <name type="scientific">Faecalibacterium wellingii</name>
    <dbReference type="NCBI Taxonomy" id="2929491"/>
    <lineage>
        <taxon>Bacteria</taxon>
        <taxon>Bacillati</taxon>
        <taxon>Bacillota</taxon>
        <taxon>Clostridia</taxon>
        <taxon>Eubacteriales</taxon>
        <taxon>Oscillospiraceae</taxon>
        <taxon>Faecalibacterium</taxon>
    </lineage>
</organism>
<accession>A0AB35Y4Z1</accession>
<evidence type="ECO:0000256" key="2">
    <source>
        <dbReference type="ARBA" id="ARBA00024867"/>
    </source>
</evidence>
<evidence type="ECO:0000313" key="5">
    <source>
        <dbReference type="Proteomes" id="UP001373196"/>
    </source>
</evidence>
<protein>
    <recommendedName>
        <fullName evidence="1">Stage 0 sporulation protein A homolog</fullName>
    </recommendedName>
</protein>
<dbReference type="Gene3D" id="3.40.50.2300">
    <property type="match status" value="1"/>
</dbReference>
<dbReference type="SUPFAM" id="SSF52172">
    <property type="entry name" value="CheY-like"/>
    <property type="match status" value="1"/>
</dbReference>
<proteinExistence type="predicted"/>
<feature type="domain" description="Response regulatory" evidence="3">
    <location>
        <begin position="26"/>
        <end position="91"/>
    </location>
</feature>
<comment type="caution">
    <text evidence="4">The sequence shown here is derived from an EMBL/GenBank/DDBJ whole genome shotgun (WGS) entry which is preliminary data.</text>
</comment>
<dbReference type="RefSeq" id="WP_339395212.1">
    <property type="nucleotide sequence ID" value="NZ_JBBFGL010000004.1"/>
</dbReference>
<evidence type="ECO:0000313" key="4">
    <source>
        <dbReference type="EMBL" id="MEJ5195692.1"/>
    </source>
</evidence>
<dbReference type="InterPro" id="IPR001789">
    <property type="entry name" value="Sig_transdc_resp-reg_receiver"/>
</dbReference>
<reference evidence="4" key="1">
    <citation type="submission" date="2024-03" db="EMBL/GenBank/DDBJ databases">
        <authorList>
            <person name="Plomp N."/>
            <person name="Harmsen H.J."/>
        </authorList>
    </citation>
    <scope>NUCLEOTIDE SEQUENCE</scope>
    <source>
        <strain evidence="4">HTF-128</strain>
    </source>
</reference>
<dbReference type="AlphaFoldDB" id="A0AB35Y4Z1"/>
<evidence type="ECO:0000259" key="3">
    <source>
        <dbReference type="Pfam" id="PF00072"/>
    </source>
</evidence>
<dbReference type="Pfam" id="PF00072">
    <property type="entry name" value="Response_reg"/>
    <property type="match status" value="1"/>
</dbReference>
<dbReference type="Proteomes" id="UP001373196">
    <property type="component" value="Unassembled WGS sequence"/>
</dbReference>
<sequence length="179" mass="20737">MENENTDRTLQIALGSYDRKELRVQKNYIQEQCAGSECTCFQNGSRLLEQLQQGRRFDAVILCSQLEDMSGLELLTELRTTEARPPVLMIDEARRQNSSILCPESGEGLCYVGRTELRSLLWELYRMPGRQNRQMERRCQELYEGWGIRQPDMNSRYLSSRWNAGVRNCTRAGESGSRT</sequence>